<reference evidence="2" key="1">
    <citation type="submission" date="2016-05" db="EMBL/GenBank/DDBJ databases">
        <title>Comparative genomics of biotechnologically important yeasts.</title>
        <authorList>
            <consortium name="DOE Joint Genome Institute"/>
            <person name="Riley R."/>
            <person name="Haridas S."/>
            <person name="Wolfe K.H."/>
            <person name="Lopes M.R."/>
            <person name="Hittinger C.T."/>
            <person name="Goker M."/>
            <person name="Salamov A."/>
            <person name="Wisecaver J."/>
            <person name="Long T.M."/>
            <person name="Aerts A.L."/>
            <person name="Barry K."/>
            <person name="Choi C."/>
            <person name="Clum A."/>
            <person name="Coughlan A.Y."/>
            <person name="Deshpande S."/>
            <person name="Douglass A.P."/>
            <person name="Hanson S.J."/>
            <person name="Klenk H.-P."/>
            <person name="Labutti K."/>
            <person name="Lapidus A."/>
            <person name="Lindquist E."/>
            <person name="Lipzen A."/>
            <person name="Meier-Kolthoff J.P."/>
            <person name="Ohm R.A."/>
            <person name="Otillar R.P."/>
            <person name="Pangilinan J."/>
            <person name="Peng Y."/>
            <person name="Rokas A."/>
            <person name="Rosa C.A."/>
            <person name="Scheuner C."/>
            <person name="Sibirny A.A."/>
            <person name="Slot J.C."/>
            <person name="Stielow J.B."/>
            <person name="Sun H."/>
            <person name="Kurtzman C.P."/>
            <person name="Blackwell M."/>
            <person name="Grigoriev I.V."/>
            <person name="Jeffries T.W."/>
        </authorList>
    </citation>
    <scope>NUCLEOTIDE SEQUENCE [LARGE SCALE GENOMIC DNA]</scope>
    <source>
        <strain evidence="2">NRRL Y-2460</strain>
    </source>
</reference>
<keyword evidence="2" id="KW-1185">Reference proteome</keyword>
<evidence type="ECO:0000313" key="2">
    <source>
        <dbReference type="Proteomes" id="UP000094236"/>
    </source>
</evidence>
<proteinExistence type="predicted"/>
<dbReference type="AlphaFoldDB" id="A0A1E4TY62"/>
<dbReference type="EMBL" id="KV454012">
    <property type="protein sequence ID" value="ODV96702.1"/>
    <property type="molecule type" value="Genomic_DNA"/>
</dbReference>
<protein>
    <submittedName>
        <fullName evidence="1">Uncharacterized protein</fullName>
    </submittedName>
</protein>
<organism evidence="1 2">
    <name type="scientific">Pachysolen tannophilus NRRL Y-2460</name>
    <dbReference type="NCBI Taxonomy" id="669874"/>
    <lineage>
        <taxon>Eukaryota</taxon>
        <taxon>Fungi</taxon>
        <taxon>Dikarya</taxon>
        <taxon>Ascomycota</taxon>
        <taxon>Saccharomycotina</taxon>
        <taxon>Pichiomycetes</taxon>
        <taxon>Pachysolenaceae</taxon>
        <taxon>Pachysolen</taxon>
    </lineage>
</organism>
<sequence length="90" mass="10173">MGSYIPPSQPSDTSIKTLQYGYSVTADGDKIHKFWGAPVPYYNQQIANPNNDVKAKVQAFIDGHTDQDHLKQYAMKGGKWLVQNFLNKKE</sequence>
<accession>A0A1E4TY62</accession>
<dbReference type="Proteomes" id="UP000094236">
    <property type="component" value="Unassembled WGS sequence"/>
</dbReference>
<gene>
    <name evidence="1" type="ORF">PACTADRAFT_48523</name>
</gene>
<evidence type="ECO:0000313" key="1">
    <source>
        <dbReference type="EMBL" id="ODV96702.1"/>
    </source>
</evidence>
<name>A0A1E4TY62_PACTA</name>